<comment type="caution">
    <text evidence="1">The sequence shown here is derived from an EMBL/GenBank/DDBJ whole genome shotgun (WGS) entry which is preliminary data.</text>
</comment>
<dbReference type="EMBL" id="BGPR01161262">
    <property type="protein sequence ID" value="GBL96771.1"/>
    <property type="molecule type" value="Genomic_DNA"/>
</dbReference>
<dbReference type="AlphaFoldDB" id="A0A4Y2BWZ5"/>
<evidence type="ECO:0000313" key="2">
    <source>
        <dbReference type="Proteomes" id="UP000499080"/>
    </source>
</evidence>
<proteinExistence type="predicted"/>
<protein>
    <submittedName>
        <fullName evidence="1">Uncharacterized protein</fullName>
    </submittedName>
</protein>
<name>A0A4Y2BWZ5_ARAVE</name>
<evidence type="ECO:0000313" key="1">
    <source>
        <dbReference type="EMBL" id="GBL96771.1"/>
    </source>
</evidence>
<keyword evidence="2" id="KW-1185">Reference proteome</keyword>
<gene>
    <name evidence="1" type="ORF">AVEN_18828_1</name>
</gene>
<reference evidence="1 2" key="1">
    <citation type="journal article" date="2019" name="Sci. Rep.">
        <title>Orb-weaving spider Araneus ventricosus genome elucidates the spidroin gene catalogue.</title>
        <authorList>
            <person name="Kono N."/>
            <person name="Nakamura H."/>
            <person name="Ohtoshi R."/>
            <person name="Moran D.A.P."/>
            <person name="Shinohara A."/>
            <person name="Yoshida Y."/>
            <person name="Fujiwara M."/>
            <person name="Mori M."/>
            <person name="Tomita M."/>
            <person name="Arakawa K."/>
        </authorList>
    </citation>
    <scope>NUCLEOTIDE SEQUENCE [LARGE SCALE GENOMIC DNA]</scope>
</reference>
<organism evidence="1 2">
    <name type="scientific">Araneus ventricosus</name>
    <name type="common">Orbweaver spider</name>
    <name type="synonym">Epeira ventricosa</name>
    <dbReference type="NCBI Taxonomy" id="182803"/>
    <lineage>
        <taxon>Eukaryota</taxon>
        <taxon>Metazoa</taxon>
        <taxon>Ecdysozoa</taxon>
        <taxon>Arthropoda</taxon>
        <taxon>Chelicerata</taxon>
        <taxon>Arachnida</taxon>
        <taxon>Araneae</taxon>
        <taxon>Araneomorphae</taxon>
        <taxon>Entelegynae</taxon>
        <taxon>Araneoidea</taxon>
        <taxon>Araneidae</taxon>
        <taxon>Araneus</taxon>
    </lineage>
</organism>
<accession>A0A4Y2BWZ5</accession>
<dbReference type="Proteomes" id="UP000499080">
    <property type="component" value="Unassembled WGS sequence"/>
</dbReference>
<sequence>MCYRWNEQCEWFQKQASVSDLFAQKLATFFKDYKNRKDKGLKKFVIGSQPLRYREKYAVGRLYCSLIGRKNNIPCDQAGLQRQAVVGKKGVNSDALIPALLVLSLLVDRF</sequence>